<dbReference type="SUPFAM" id="SSF46785">
    <property type="entry name" value="Winged helix' DNA-binding domain"/>
    <property type="match status" value="1"/>
</dbReference>
<reference evidence="6 7" key="1">
    <citation type="journal article" date="2018" name="Front. Microbiol.">
        <title>Pseudomonas rhizophila S211, a New Plant Growth-Promoting Rhizobacterium with Potential in Pesticide-Bioremediation.</title>
        <authorList>
            <person name="Hassen W."/>
            <person name="Neifar M."/>
            <person name="Cherif H."/>
            <person name="Najjari A."/>
            <person name="Chouchane H."/>
            <person name="Driouich R.C."/>
            <person name="Salah A."/>
            <person name="Naili F."/>
            <person name="Mosbah A."/>
            <person name="Souissi Y."/>
            <person name="Raddadi N."/>
            <person name="Ouzari H.I."/>
            <person name="Fava F."/>
            <person name="Cherif A."/>
        </authorList>
    </citation>
    <scope>NUCLEOTIDE SEQUENCE [LARGE SCALE GENOMIC DNA]</scope>
    <source>
        <strain evidence="6 7">S211</strain>
    </source>
</reference>
<dbReference type="SMART" id="SM00418">
    <property type="entry name" value="HTH_ARSR"/>
    <property type="match status" value="1"/>
</dbReference>
<dbReference type="PROSITE" id="PS50987">
    <property type="entry name" value="HTH_ARSR_2"/>
    <property type="match status" value="1"/>
</dbReference>
<keyword evidence="4" id="KW-0804">Transcription</keyword>
<dbReference type="EMBL" id="CP024081">
    <property type="protein sequence ID" value="AVU77499.1"/>
    <property type="molecule type" value="Genomic_DNA"/>
</dbReference>
<evidence type="ECO:0000256" key="2">
    <source>
        <dbReference type="ARBA" id="ARBA00023015"/>
    </source>
</evidence>
<accession>A0ABN5JXC8</accession>
<evidence type="ECO:0000313" key="7">
    <source>
        <dbReference type="Proteomes" id="UP000241936"/>
    </source>
</evidence>
<dbReference type="InterPro" id="IPR001845">
    <property type="entry name" value="HTH_ArsR_DNA-bd_dom"/>
</dbReference>
<dbReference type="NCBIfam" id="NF007528">
    <property type="entry name" value="PRK10141.1"/>
    <property type="match status" value="1"/>
</dbReference>
<evidence type="ECO:0000256" key="3">
    <source>
        <dbReference type="ARBA" id="ARBA00023125"/>
    </source>
</evidence>
<keyword evidence="3" id="KW-0238">DNA-binding</keyword>
<dbReference type="PANTHER" id="PTHR33154">
    <property type="entry name" value="TRANSCRIPTIONAL REGULATOR, ARSR FAMILY"/>
    <property type="match status" value="1"/>
</dbReference>
<proteinExistence type="predicted"/>
<dbReference type="Gene3D" id="1.10.10.10">
    <property type="entry name" value="Winged helix-like DNA-binding domain superfamily/Winged helix DNA-binding domain"/>
    <property type="match status" value="1"/>
</dbReference>
<gene>
    <name evidence="6" type="ORF">CRX69_20825</name>
</gene>
<feature type="domain" description="HTH arsR-type" evidence="5">
    <location>
        <begin position="1"/>
        <end position="100"/>
    </location>
</feature>
<evidence type="ECO:0000256" key="1">
    <source>
        <dbReference type="ARBA" id="ARBA00022849"/>
    </source>
</evidence>
<name>A0ABN5JXC8_9PSED</name>
<dbReference type="NCBIfam" id="NF033788">
    <property type="entry name" value="HTH_metalloreg"/>
    <property type="match status" value="1"/>
</dbReference>
<dbReference type="InterPro" id="IPR036388">
    <property type="entry name" value="WH-like_DNA-bd_sf"/>
</dbReference>
<dbReference type="InterPro" id="IPR036390">
    <property type="entry name" value="WH_DNA-bd_sf"/>
</dbReference>
<dbReference type="InterPro" id="IPR011991">
    <property type="entry name" value="ArsR-like_HTH"/>
</dbReference>
<evidence type="ECO:0000313" key="6">
    <source>
        <dbReference type="EMBL" id="AVU77499.1"/>
    </source>
</evidence>
<dbReference type="RefSeq" id="WP_107322793.1">
    <property type="nucleotide sequence ID" value="NZ_CAXAOX010000001.1"/>
</dbReference>
<keyword evidence="1" id="KW-0059">Arsenical resistance</keyword>
<dbReference type="Pfam" id="PF01022">
    <property type="entry name" value="HTH_5"/>
    <property type="match status" value="1"/>
</dbReference>
<organism evidence="6 7">
    <name type="scientific">Pseudomonas rhizophila</name>
    <dbReference type="NCBI Taxonomy" id="2045200"/>
    <lineage>
        <taxon>Bacteria</taxon>
        <taxon>Pseudomonadati</taxon>
        <taxon>Pseudomonadota</taxon>
        <taxon>Gammaproteobacteria</taxon>
        <taxon>Pseudomonadales</taxon>
        <taxon>Pseudomonadaceae</taxon>
        <taxon>Pseudomonas</taxon>
    </lineage>
</organism>
<dbReference type="PRINTS" id="PR00778">
    <property type="entry name" value="HTHARSR"/>
</dbReference>
<dbReference type="InterPro" id="IPR051081">
    <property type="entry name" value="HTH_MetalResp_TranReg"/>
</dbReference>
<keyword evidence="7" id="KW-1185">Reference proteome</keyword>
<dbReference type="Proteomes" id="UP000241936">
    <property type="component" value="Chromosome"/>
</dbReference>
<evidence type="ECO:0000259" key="5">
    <source>
        <dbReference type="PROSITE" id="PS50987"/>
    </source>
</evidence>
<protein>
    <submittedName>
        <fullName evidence="6">Transcriptional regulator</fullName>
    </submittedName>
</protein>
<evidence type="ECO:0000256" key="4">
    <source>
        <dbReference type="ARBA" id="ARBA00023163"/>
    </source>
</evidence>
<sequence length="123" mass="14130">MADHLTPTTVFKCLADDNRVRMMLLITREGELCVCELTCALNESQPKVSRHLAQLRTCGLLSDRRQGQWVYYRLHPNLPDWVLQVLTVVLETNKHWLSPDAKRLQAMGDRPERVAICCESKIA</sequence>
<dbReference type="CDD" id="cd00090">
    <property type="entry name" value="HTH_ARSR"/>
    <property type="match status" value="1"/>
</dbReference>
<keyword evidence="2" id="KW-0805">Transcription regulation</keyword>
<dbReference type="PANTHER" id="PTHR33154:SF18">
    <property type="entry name" value="ARSENICAL RESISTANCE OPERON REPRESSOR"/>
    <property type="match status" value="1"/>
</dbReference>